<dbReference type="GO" id="GO:0005840">
    <property type="term" value="C:ribosome"/>
    <property type="evidence" value="ECO:0007669"/>
    <property type="project" value="UniProtKB-KW"/>
</dbReference>
<evidence type="ECO:0000313" key="5">
    <source>
        <dbReference type="Proteomes" id="UP000520770"/>
    </source>
</evidence>
<protein>
    <submittedName>
        <fullName evidence="2">Ribosomal protein S18 acetylase RimI-like enzyme</fullName>
    </submittedName>
</protein>
<proteinExistence type="predicted"/>
<dbReference type="GO" id="GO:0016747">
    <property type="term" value="F:acyltransferase activity, transferring groups other than amino-acyl groups"/>
    <property type="evidence" value="ECO:0007669"/>
    <property type="project" value="InterPro"/>
</dbReference>
<name>A0A7W6S5V0_9HYPH</name>
<evidence type="ECO:0000313" key="6">
    <source>
        <dbReference type="Proteomes" id="UP000524535"/>
    </source>
</evidence>
<dbReference type="AlphaFoldDB" id="A0A7W6S5V0"/>
<evidence type="ECO:0000313" key="3">
    <source>
        <dbReference type="EMBL" id="MBB4410433.1"/>
    </source>
</evidence>
<keyword evidence="6" id="KW-1185">Reference proteome</keyword>
<evidence type="ECO:0000259" key="1">
    <source>
        <dbReference type="PROSITE" id="PS51186"/>
    </source>
</evidence>
<dbReference type="RefSeq" id="WP_183821375.1">
    <property type="nucleotide sequence ID" value="NZ_JACIGW010000001.1"/>
</dbReference>
<evidence type="ECO:0000313" key="2">
    <source>
        <dbReference type="EMBL" id="MBB4347173.1"/>
    </source>
</evidence>
<accession>A0A7W6S5V0</accession>
<dbReference type="Pfam" id="PF00583">
    <property type="entry name" value="Acetyltransf_1"/>
    <property type="match status" value="1"/>
</dbReference>
<reference evidence="5 6" key="1">
    <citation type="submission" date="2020-08" db="EMBL/GenBank/DDBJ databases">
        <title>Genomic Encyclopedia of Type Strains, Phase IV (KMG-V): Genome sequencing to study the core and pangenomes of soil and plant-associated prokaryotes.</title>
        <authorList>
            <person name="Whitman W."/>
        </authorList>
    </citation>
    <scope>NUCLEOTIDE SEQUENCE [LARGE SCALE GENOMIC DNA]</scope>
    <source>
        <strain evidence="3 6">SEMIA 444</strain>
        <strain evidence="2 5">SEMIA 448</strain>
        <strain evidence="4 7">SEMIA 452</strain>
    </source>
</reference>
<keyword evidence="2" id="KW-0687">Ribonucleoprotein</keyword>
<dbReference type="EMBL" id="JACIHM010000001">
    <property type="protein sequence ID" value="MBB4445120.1"/>
    <property type="molecule type" value="Genomic_DNA"/>
</dbReference>
<dbReference type="Proteomes" id="UP000576087">
    <property type="component" value="Unassembled WGS sequence"/>
</dbReference>
<feature type="domain" description="N-acetyltransferase" evidence="1">
    <location>
        <begin position="1"/>
        <end position="137"/>
    </location>
</feature>
<dbReference type="SUPFAM" id="SSF55729">
    <property type="entry name" value="Acyl-CoA N-acyltransferases (Nat)"/>
    <property type="match status" value="1"/>
</dbReference>
<dbReference type="PROSITE" id="PS51186">
    <property type="entry name" value="GNAT"/>
    <property type="match status" value="1"/>
</dbReference>
<keyword evidence="2" id="KW-0689">Ribosomal protein</keyword>
<sequence>MELKVTEGIAPLEEDAILQKLRAFNIATFGESNRRELTIPLYDDSGEISGGLVGYTGRGWIYVSMLYIPEDLRGQGLATRMLTMSEDEARKRGCIGGYIDTMNPEALSLYRKLGYTEIGKLDALSGGHVVTWLAKMF</sequence>
<organism evidence="2 5">
    <name type="scientific">Aliirhizobium cellulosilyticum</name>
    <dbReference type="NCBI Taxonomy" id="393664"/>
    <lineage>
        <taxon>Bacteria</taxon>
        <taxon>Pseudomonadati</taxon>
        <taxon>Pseudomonadota</taxon>
        <taxon>Alphaproteobacteria</taxon>
        <taxon>Hyphomicrobiales</taxon>
        <taxon>Rhizobiaceae</taxon>
        <taxon>Aliirhizobium</taxon>
    </lineage>
</organism>
<evidence type="ECO:0000313" key="7">
    <source>
        <dbReference type="Proteomes" id="UP000576087"/>
    </source>
</evidence>
<dbReference type="Proteomes" id="UP000520770">
    <property type="component" value="Unassembled WGS sequence"/>
</dbReference>
<dbReference type="InterPro" id="IPR016181">
    <property type="entry name" value="Acyl_CoA_acyltransferase"/>
</dbReference>
<comment type="caution">
    <text evidence="2">The sequence shown here is derived from an EMBL/GenBank/DDBJ whole genome shotgun (WGS) entry which is preliminary data.</text>
</comment>
<dbReference type="EMBL" id="JACIGW010000001">
    <property type="protein sequence ID" value="MBB4347173.1"/>
    <property type="molecule type" value="Genomic_DNA"/>
</dbReference>
<dbReference type="Gene3D" id="3.40.630.30">
    <property type="match status" value="1"/>
</dbReference>
<dbReference type="Proteomes" id="UP000524535">
    <property type="component" value="Unassembled WGS sequence"/>
</dbReference>
<dbReference type="CDD" id="cd04301">
    <property type="entry name" value="NAT_SF"/>
    <property type="match status" value="1"/>
</dbReference>
<gene>
    <name evidence="3" type="ORF">GGE31_000904</name>
    <name evidence="2" type="ORF">GGE33_000881</name>
    <name evidence="4" type="ORF">GGE35_000902</name>
</gene>
<dbReference type="InterPro" id="IPR000182">
    <property type="entry name" value="GNAT_dom"/>
</dbReference>
<evidence type="ECO:0000313" key="4">
    <source>
        <dbReference type="EMBL" id="MBB4445120.1"/>
    </source>
</evidence>
<dbReference type="EMBL" id="JACIGY010000001">
    <property type="protein sequence ID" value="MBB4410433.1"/>
    <property type="molecule type" value="Genomic_DNA"/>
</dbReference>